<reference evidence="2" key="1">
    <citation type="submission" date="2016-10" db="EMBL/GenBank/DDBJ databases">
        <authorList>
            <person name="Varghese N."/>
            <person name="Submissions S."/>
        </authorList>
    </citation>
    <scope>NUCLEOTIDE SEQUENCE [LARGE SCALE GENOMIC DNA]</scope>
    <source>
        <strain evidence="2">DSM 13327</strain>
    </source>
</reference>
<keyword evidence="2" id="KW-1185">Reference proteome</keyword>
<proteinExistence type="predicted"/>
<organism evidence="1 2">
    <name type="scientific">Pelosinus propionicus DSM 13327</name>
    <dbReference type="NCBI Taxonomy" id="1123291"/>
    <lineage>
        <taxon>Bacteria</taxon>
        <taxon>Bacillati</taxon>
        <taxon>Bacillota</taxon>
        <taxon>Negativicutes</taxon>
        <taxon>Selenomonadales</taxon>
        <taxon>Sporomusaceae</taxon>
        <taxon>Pelosinus</taxon>
    </lineage>
</organism>
<dbReference type="OrthoDB" id="1677161at2"/>
<dbReference type="EMBL" id="FOTS01000019">
    <property type="protein sequence ID" value="SFL80840.1"/>
    <property type="molecule type" value="Genomic_DNA"/>
</dbReference>
<protein>
    <recommendedName>
        <fullName evidence="3">Lipoprotein</fullName>
    </recommendedName>
</protein>
<dbReference type="PROSITE" id="PS51257">
    <property type="entry name" value="PROKAR_LIPOPROTEIN"/>
    <property type="match status" value="1"/>
</dbReference>
<dbReference type="Proteomes" id="UP000199520">
    <property type="component" value="Unassembled WGS sequence"/>
</dbReference>
<sequence length="247" mass="27172">MTYSKYSILKLVSIIGLTFLVSGCNMFTPLKKPEIGPAGSPVETKPNPPISQRFESPPKELYDLEAAAGVIFQGINKKDWVQAERGIATLQTLWPKIRDLTGNKKGIKDADEALATLETDINKQSNSASYESLIKFMASISDVGKSYKLSPLSDIVAIGNTIRNVSFYVQEKNWDKAKAKTKELEGAWGQAKPSMEKVGILGEITKTHSAVKQLKDAVEAENKGAAEEQIANINESMGFIREYYHGK</sequence>
<accession>A0A1I4KPZ5</accession>
<dbReference type="RefSeq" id="WP_090937081.1">
    <property type="nucleotide sequence ID" value="NZ_FOTS01000019.1"/>
</dbReference>
<name>A0A1I4KPZ5_9FIRM</name>
<dbReference type="AlphaFoldDB" id="A0A1I4KPZ5"/>
<gene>
    <name evidence="1" type="ORF">SAMN04490355_101912</name>
</gene>
<evidence type="ECO:0008006" key="3">
    <source>
        <dbReference type="Google" id="ProtNLM"/>
    </source>
</evidence>
<dbReference type="STRING" id="1123291.SAMN04490355_101912"/>
<evidence type="ECO:0000313" key="2">
    <source>
        <dbReference type="Proteomes" id="UP000199520"/>
    </source>
</evidence>
<evidence type="ECO:0000313" key="1">
    <source>
        <dbReference type="EMBL" id="SFL80840.1"/>
    </source>
</evidence>